<dbReference type="OrthoDB" id="9807047at2"/>
<dbReference type="PANTHER" id="PTHR42929:SF1">
    <property type="entry name" value="INNER MEMBRANE ABC TRANSPORTER PERMEASE PROTEIN YDCU-RELATED"/>
    <property type="match status" value="1"/>
</dbReference>
<feature type="transmembrane region" description="Helical" evidence="8">
    <location>
        <begin position="107"/>
        <end position="132"/>
    </location>
</feature>
<evidence type="ECO:0000256" key="1">
    <source>
        <dbReference type="ARBA" id="ARBA00004651"/>
    </source>
</evidence>
<dbReference type="GO" id="GO:0055085">
    <property type="term" value="P:transmembrane transport"/>
    <property type="evidence" value="ECO:0007669"/>
    <property type="project" value="InterPro"/>
</dbReference>
<evidence type="ECO:0000313" key="11">
    <source>
        <dbReference type="Proteomes" id="UP000184144"/>
    </source>
</evidence>
<dbReference type="GO" id="GO:0005886">
    <property type="term" value="C:plasma membrane"/>
    <property type="evidence" value="ECO:0007669"/>
    <property type="project" value="UniProtKB-SubCell"/>
</dbReference>
<dbReference type="PROSITE" id="PS50928">
    <property type="entry name" value="ABC_TM1"/>
    <property type="match status" value="1"/>
</dbReference>
<dbReference type="AlphaFoldDB" id="A0A1M4TG24"/>
<evidence type="ECO:0000256" key="8">
    <source>
        <dbReference type="RuleBase" id="RU363032"/>
    </source>
</evidence>
<proteinExistence type="inferred from homology"/>
<dbReference type="Proteomes" id="UP000184144">
    <property type="component" value="Unassembled WGS sequence"/>
</dbReference>
<keyword evidence="3 8" id="KW-0813">Transport</keyword>
<keyword evidence="4" id="KW-1003">Cell membrane</keyword>
<evidence type="ECO:0000256" key="6">
    <source>
        <dbReference type="ARBA" id="ARBA00022989"/>
    </source>
</evidence>
<evidence type="ECO:0000256" key="5">
    <source>
        <dbReference type="ARBA" id="ARBA00022692"/>
    </source>
</evidence>
<dbReference type="InterPro" id="IPR035906">
    <property type="entry name" value="MetI-like_sf"/>
</dbReference>
<feature type="transmembrane region" description="Helical" evidence="8">
    <location>
        <begin position="294"/>
        <end position="314"/>
    </location>
</feature>
<dbReference type="InterPro" id="IPR000515">
    <property type="entry name" value="MetI-like"/>
</dbReference>
<dbReference type="Pfam" id="PF00528">
    <property type="entry name" value="BPD_transp_1"/>
    <property type="match status" value="1"/>
</dbReference>
<dbReference type="EMBL" id="FQUV01000001">
    <property type="protein sequence ID" value="SHE43396.1"/>
    <property type="molecule type" value="Genomic_DNA"/>
</dbReference>
<feature type="transmembrane region" description="Helical" evidence="8">
    <location>
        <begin position="185"/>
        <end position="213"/>
    </location>
</feature>
<evidence type="ECO:0000259" key="9">
    <source>
        <dbReference type="PROSITE" id="PS50928"/>
    </source>
</evidence>
<evidence type="ECO:0000313" key="10">
    <source>
        <dbReference type="EMBL" id="SHE43396.1"/>
    </source>
</evidence>
<evidence type="ECO:0000256" key="3">
    <source>
        <dbReference type="ARBA" id="ARBA00022448"/>
    </source>
</evidence>
<comment type="similarity">
    <text evidence="2">Belongs to the binding-protein-dependent transport system permease family. CysTW subfamily.</text>
</comment>
<feature type="transmembrane region" description="Helical" evidence="8">
    <location>
        <begin position="138"/>
        <end position="154"/>
    </location>
</feature>
<feature type="domain" description="ABC transmembrane type-1" evidence="9">
    <location>
        <begin position="103"/>
        <end position="311"/>
    </location>
</feature>
<evidence type="ECO:0000256" key="7">
    <source>
        <dbReference type="ARBA" id="ARBA00023136"/>
    </source>
</evidence>
<gene>
    <name evidence="10" type="ORF">SAMN05444273_101405</name>
</gene>
<evidence type="ECO:0000256" key="2">
    <source>
        <dbReference type="ARBA" id="ARBA00007069"/>
    </source>
</evidence>
<sequence length="320" mass="35181">MSSALSTGRLGLQIRLPHATFAVSCDADQGGAKQISTRFDTDAKRGLTLISPTAIYVLLLLAVPLATIFAFSFWSQDFLSIDRTLTLKNYREAFTDPIYRVFLLRSLWISGVVTVVTVVLAFPIAYFVSFHVPPERKALWIFLITIPFWTSYLLRAFLWKVILGFNGVLNSGLLGLGLIDEPLTFILYNTNAVVITLAHAFAPFTILPIYVALEKIDRSLLEASQDLGEGTARTFFRVTLPLAMPGVVAATLIVFIPTIGDYVTPRLVGGPDGLMIANMIQTQFLKLNNAPMGAALSVLAMGAVTLISLIFLFANRRFLK</sequence>
<accession>A0A1M4TG24</accession>
<dbReference type="PANTHER" id="PTHR42929">
    <property type="entry name" value="INNER MEMBRANE ABC TRANSPORTER PERMEASE PROTEIN YDCU-RELATED-RELATED"/>
    <property type="match status" value="1"/>
</dbReference>
<feature type="transmembrane region" description="Helical" evidence="8">
    <location>
        <begin position="54"/>
        <end position="74"/>
    </location>
</feature>
<dbReference type="SUPFAM" id="SSF161098">
    <property type="entry name" value="MetI-like"/>
    <property type="match status" value="1"/>
</dbReference>
<organism evidence="10 11">
    <name type="scientific">Litoreibacter ascidiaceicola</name>
    <dbReference type="NCBI Taxonomy" id="1486859"/>
    <lineage>
        <taxon>Bacteria</taxon>
        <taxon>Pseudomonadati</taxon>
        <taxon>Pseudomonadota</taxon>
        <taxon>Alphaproteobacteria</taxon>
        <taxon>Rhodobacterales</taxon>
        <taxon>Roseobacteraceae</taxon>
        <taxon>Litoreibacter</taxon>
    </lineage>
</organism>
<dbReference type="RefSeq" id="WP_083588523.1">
    <property type="nucleotide sequence ID" value="NZ_FQUV01000001.1"/>
</dbReference>
<dbReference type="CDD" id="cd06261">
    <property type="entry name" value="TM_PBP2"/>
    <property type="match status" value="1"/>
</dbReference>
<evidence type="ECO:0000256" key="4">
    <source>
        <dbReference type="ARBA" id="ARBA00022475"/>
    </source>
</evidence>
<dbReference type="STRING" id="1486859.SAMN05444273_101405"/>
<keyword evidence="5 8" id="KW-0812">Transmembrane</keyword>
<keyword evidence="11" id="KW-1185">Reference proteome</keyword>
<dbReference type="Gene3D" id="1.10.3720.10">
    <property type="entry name" value="MetI-like"/>
    <property type="match status" value="1"/>
</dbReference>
<reference evidence="11" key="1">
    <citation type="submission" date="2016-11" db="EMBL/GenBank/DDBJ databases">
        <authorList>
            <person name="Varghese N."/>
            <person name="Submissions S."/>
        </authorList>
    </citation>
    <scope>NUCLEOTIDE SEQUENCE [LARGE SCALE GENOMIC DNA]</scope>
    <source>
        <strain evidence="11">DSM 100566</strain>
    </source>
</reference>
<keyword evidence="6 8" id="KW-1133">Transmembrane helix</keyword>
<comment type="subcellular location">
    <subcellularLocation>
        <location evidence="1 8">Cell membrane</location>
        <topology evidence="1 8">Multi-pass membrane protein</topology>
    </subcellularLocation>
</comment>
<feature type="transmembrane region" description="Helical" evidence="8">
    <location>
        <begin position="234"/>
        <end position="256"/>
    </location>
</feature>
<protein>
    <submittedName>
        <fullName evidence="10">Spermidine/putrescine transport system permease protein</fullName>
    </submittedName>
</protein>
<keyword evidence="7 8" id="KW-0472">Membrane</keyword>
<name>A0A1M4TG24_9RHOB</name>